<evidence type="ECO:0000313" key="3">
    <source>
        <dbReference type="Proteomes" id="UP000323946"/>
    </source>
</evidence>
<protein>
    <submittedName>
        <fullName evidence="2">Uncharacterized protein</fullName>
    </submittedName>
</protein>
<keyword evidence="3" id="KW-1185">Reference proteome</keyword>
<proteinExistence type="predicted"/>
<dbReference type="EMBL" id="VWPH01000012">
    <property type="protein sequence ID" value="KAA5829563.1"/>
    <property type="molecule type" value="Genomic_DNA"/>
</dbReference>
<comment type="caution">
    <text evidence="2">The sequence shown here is derived from an EMBL/GenBank/DDBJ whole genome shotgun (WGS) entry which is preliminary data.</text>
</comment>
<dbReference type="OrthoDB" id="3693788at2"/>
<evidence type="ECO:0000256" key="1">
    <source>
        <dbReference type="SAM" id="MobiDB-lite"/>
    </source>
</evidence>
<name>A0A5M7BKE0_SACHI</name>
<dbReference type="Proteomes" id="UP000323946">
    <property type="component" value="Unassembled WGS sequence"/>
</dbReference>
<feature type="region of interest" description="Disordered" evidence="1">
    <location>
        <begin position="172"/>
        <end position="208"/>
    </location>
</feature>
<dbReference type="RefSeq" id="WP_150069203.1">
    <property type="nucleotide sequence ID" value="NZ_VWPH01000012.1"/>
</dbReference>
<sequence>MGVVARYPEGIIPVASLPHSDSISPAQYRAMVIRHEAAHATVAHLLGMDVMRIYVGDTSVENAGEAGHVEWDYPGDNIEAYAEISMAGWVSDRKWLAENGVDDEANLFAAASHSRGDIGAVLGQGAGRATIDLGVQRVEQNWSDYAPYVDAVAEELTRFPDLSPAVMRAAIRNADRPRRTPEPSTDQSPKPPTTPSTNTTPISGGTTPMGIEEIRQAVAASNQKADFARGALREARQQFEEIVSQLAAIGVETSSQEGPKQALATYSQLRDQLDGFQEQVGNAMASLEQYAYQF</sequence>
<dbReference type="AlphaFoldDB" id="A0A5M7BKE0"/>
<evidence type="ECO:0000313" key="2">
    <source>
        <dbReference type="EMBL" id="KAA5829563.1"/>
    </source>
</evidence>
<accession>A0A5M7BKE0</accession>
<feature type="compositionally biased region" description="Low complexity" evidence="1">
    <location>
        <begin position="195"/>
        <end position="208"/>
    </location>
</feature>
<organism evidence="2 3">
    <name type="scientific">Saccharopolyspora hirsuta</name>
    <dbReference type="NCBI Taxonomy" id="1837"/>
    <lineage>
        <taxon>Bacteria</taxon>
        <taxon>Bacillati</taxon>
        <taxon>Actinomycetota</taxon>
        <taxon>Actinomycetes</taxon>
        <taxon>Pseudonocardiales</taxon>
        <taxon>Pseudonocardiaceae</taxon>
        <taxon>Saccharopolyspora</taxon>
    </lineage>
</organism>
<gene>
    <name evidence="2" type="ORF">F1721_24925</name>
</gene>
<reference evidence="2 3" key="1">
    <citation type="submission" date="2019-09" db="EMBL/GenBank/DDBJ databases">
        <title>Draft genome sequence of the thermophilic Saccharopolyspora hirsuta VKM Ac-666T.</title>
        <authorList>
            <person name="Lobastova T.G."/>
            <person name="Fokina V."/>
            <person name="Bragin E.Y."/>
            <person name="Shtratnikova V.Y."/>
            <person name="Starodumova I.P."/>
            <person name="Tarlachkov S.V."/>
            <person name="Donova M.V."/>
        </authorList>
    </citation>
    <scope>NUCLEOTIDE SEQUENCE [LARGE SCALE GENOMIC DNA]</scope>
    <source>
        <strain evidence="2 3">VKM Ac-666</strain>
    </source>
</reference>